<proteinExistence type="predicted"/>
<sequence>MRVEYATKDFLEKFYYKNRILDIIFAEKHLLFIFEVNSYLKKRMDYYSVPSDQLMCLTKTVVVIFNRRDMKECLHELGRQFLYPHGHLDCIAKKGEEFASTIRTFQVEKHIDRLASIYGETRAQALVQRQDADISSRFKIASSYLWLDDMQRLHEESPDTCKGLLASFRQGTMMNYWEGRHFLPNQQLWPNMDNRGPLLYL</sequence>
<evidence type="ECO:0000313" key="1">
    <source>
        <dbReference type="EMBL" id="GIY15194.1"/>
    </source>
</evidence>
<gene>
    <name evidence="1" type="ORF">CDAR_199341</name>
</gene>
<name>A0AAV4R2G2_9ARAC</name>
<comment type="caution">
    <text evidence="1">The sequence shown here is derived from an EMBL/GenBank/DDBJ whole genome shotgun (WGS) entry which is preliminary data.</text>
</comment>
<dbReference type="Proteomes" id="UP001054837">
    <property type="component" value="Unassembled WGS sequence"/>
</dbReference>
<dbReference type="AlphaFoldDB" id="A0AAV4R2G2"/>
<reference evidence="1 2" key="1">
    <citation type="submission" date="2021-06" db="EMBL/GenBank/DDBJ databases">
        <title>Caerostris darwini draft genome.</title>
        <authorList>
            <person name="Kono N."/>
            <person name="Arakawa K."/>
        </authorList>
    </citation>
    <scope>NUCLEOTIDE SEQUENCE [LARGE SCALE GENOMIC DNA]</scope>
</reference>
<evidence type="ECO:0000313" key="2">
    <source>
        <dbReference type="Proteomes" id="UP001054837"/>
    </source>
</evidence>
<organism evidence="1 2">
    <name type="scientific">Caerostris darwini</name>
    <dbReference type="NCBI Taxonomy" id="1538125"/>
    <lineage>
        <taxon>Eukaryota</taxon>
        <taxon>Metazoa</taxon>
        <taxon>Ecdysozoa</taxon>
        <taxon>Arthropoda</taxon>
        <taxon>Chelicerata</taxon>
        <taxon>Arachnida</taxon>
        <taxon>Araneae</taxon>
        <taxon>Araneomorphae</taxon>
        <taxon>Entelegynae</taxon>
        <taxon>Araneoidea</taxon>
        <taxon>Araneidae</taxon>
        <taxon>Caerostris</taxon>
    </lineage>
</organism>
<accession>A0AAV4R2G2</accession>
<keyword evidence="2" id="KW-1185">Reference proteome</keyword>
<protein>
    <submittedName>
        <fullName evidence="1">Uncharacterized protein</fullName>
    </submittedName>
</protein>
<dbReference type="EMBL" id="BPLQ01005496">
    <property type="protein sequence ID" value="GIY15194.1"/>
    <property type="molecule type" value="Genomic_DNA"/>
</dbReference>